<evidence type="ECO:0000256" key="1">
    <source>
        <dbReference type="SAM" id="Phobius"/>
    </source>
</evidence>
<dbReference type="RefSeq" id="WP_301773969.1">
    <property type="nucleotide sequence ID" value="NZ_JAGGJB010000001.1"/>
</dbReference>
<dbReference type="Proteomes" id="UP001169492">
    <property type="component" value="Unassembled WGS sequence"/>
</dbReference>
<accession>A0AAW7QYW1</accession>
<reference evidence="2 3" key="1">
    <citation type="submission" date="2021-03" db="EMBL/GenBank/DDBJ databases">
        <title>Pseudidiomarina terrestris, a new bacterium isolated from saline soil.</title>
        <authorList>
            <person name="Galisteo C."/>
            <person name="De La Haba R."/>
            <person name="Sanchez-Porro C."/>
            <person name="Ventosa A."/>
        </authorList>
    </citation>
    <scope>NUCLEOTIDE SEQUENCE [LARGE SCALE GENOMIC DNA]</scope>
    <source>
        <strain evidence="2 3">1APP75-32.1</strain>
    </source>
</reference>
<dbReference type="PRINTS" id="PR01223">
    <property type="entry name" value="BRIDEOF7LESS"/>
</dbReference>
<dbReference type="GO" id="GO:0005118">
    <property type="term" value="F:sevenless binding"/>
    <property type="evidence" value="ECO:0007669"/>
    <property type="project" value="InterPro"/>
</dbReference>
<feature type="transmembrane region" description="Helical" evidence="1">
    <location>
        <begin position="172"/>
        <end position="200"/>
    </location>
</feature>
<name>A0AAW7QYW1_9GAMM</name>
<dbReference type="GO" id="GO:0016020">
    <property type="term" value="C:membrane"/>
    <property type="evidence" value="ECO:0007669"/>
    <property type="project" value="InterPro"/>
</dbReference>
<dbReference type="InterPro" id="IPR002956">
    <property type="entry name" value="Bride_of_7less"/>
</dbReference>
<gene>
    <name evidence="2" type="ORF">J6I90_02555</name>
</gene>
<organism evidence="2 3">
    <name type="scientific">Pseudidiomarina terrestris</name>
    <dbReference type="NCBI Taxonomy" id="2820060"/>
    <lineage>
        <taxon>Bacteria</taxon>
        <taxon>Pseudomonadati</taxon>
        <taxon>Pseudomonadota</taxon>
        <taxon>Gammaproteobacteria</taxon>
        <taxon>Alteromonadales</taxon>
        <taxon>Idiomarinaceae</taxon>
        <taxon>Pseudidiomarina</taxon>
    </lineage>
</organism>
<dbReference type="InterPro" id="IPR021296">
    <property type="entry name" value="DUF2868"/>
</dbReference>
<feature type="transmembrane region" description="Helical" evidence="1">
    <location>
        <begin position="257"/>
        <end position="283"/>
    </location>
</feature>
<comment type="caution">
    <text evidence="2">The sequence shown here is derived from an EMBL/GenBank/DDBJ whole genome shotgun (WGS) entry which is preliminary data.</text>
</comment>
<feature type="transmembrane region" description="Helical" evidence="1">
    <location>
        <begin position="71"/>
        <end position="92"/>
    </location>
</feature>
<dbReference type="Pfam" id="PF11067">
    <property type="entry name" value="DUF2868"/>
    <property type="match status" value="1"/>
</dbReference>
<keyword evidence="1" id="KW-0472">Membrane</keyword>
<dbReference type="AlphaFoldDB" id="A0AAW7QYW1"/>
<feature type="transmembrane region" description="Helical" evidence="1">
    <location>
        <begin position="98"/>
        <end position="121"/>
    </location>
</feature>
<keyword evidence="1" id="KW-0812">Transmembrane</keyword>
<evidence type="ECO:0000313" key="2">
    <source>
        <dbReference type="EMBL" id="MDN7123751.1"/>
    </source>
</evidence>
<sequence length="440" mass="49737">MVFSRFEQFWLAEYQRQHDQADLPKQLQALDLRELDASQSTRQQLLTRALRIAERRGTATQLNAWQRNRRLLTVVMGFTALILGMLATQAVLTQAQPLSLLFALILLLLPNLVMLLLWLLLHFNSHKPHGITAVGLQVMNWLGAKTSRQSGFSERPITLSEAWLRHVQQQRLLAPLMALASHGFWLLISLSSWLTLLLYLSFNDYQFHWATTILQQPQLVAIAELLNSVPGLLFDTQVPLPAESGGGNEFANLAGRWLASCVLVYAILPRALLVLLSLVWFAVKVRRMRLDERAPGHVAVVQALRQQQHQPQVIDPDQGQQHEGLQFNYAEQGQGQLVASLDYEANPKWGEGSAAANFGVIDSHARKRALLDELQQQPRQEVAMRIAANLTPDRSSLRFLAQLAPFTRTLRVQLVTTEGDTYLSQWQSLLDRYGVHHVTL</sequence>
<dbReference type="EMBL" id="JAGGJB010000001">
    <property type="protein sequence ID" value="MDN7123751.1"/>
    <property type="molecule type" value="Genomic_DNA"/>
</dbReference>
<keyword evidence="1" id="KW-1133">Transmembrane helix</keyword>
<protein>
    <submittedName>
        <fullName evidence="2">DUF2868 domain-containing protein</fullName>
    </submittedName>
</protein>
<evidence type="ECO:0000313" key="3">
    <source>
        <dbReference type="Proteomes" id="UP001169492"/>
    </source>
</evidence>
<proteinExistence type="predicted"/>